<dbReference type="GO" id="GO:0005886">
    <property type="term" value="C:plasma membrane"/>
    <property type="evidence" value="ECO:0007669"/>
    <property type="project" value="TreeGrafter"/>
</dbReference>
<dbReference type="Proteomes" id="UP000261520">
    <property type="component" value="Unplaced"/>
</dbReference>
<dbReference type="GO" id="GO:0043235">
    <property type="term" value="C:receptor complex"/>
    <property type="evidence" value="ECO:0007669"/>
    <property type="project" value="TreeGrafter"/>
</dbReference>
<keyword evidence="8" id="KW-1185">Reference proteome</keyword>
<feature type="transmembrane region" description="Helical" evidence="5">
    <location>
        <begin position="119"/>
        <end position="139"/>
    </location>
</feature>
<evidence type="ECO:0000256" key="5">
    <source>
        <dbReference type="SAM" id="Phobius"/>
    </source>
</evidence>
<sequence length="301" mass="35098">MDMSIPIPSVLFGLGGKCILNWALVFFQKDHICRSFLCVFSLSVSIVDTVLTLFVTFIHLLQDINFLGWRLTRYHVCFLVQILGIVYSTQHFVILIVTILEHLFIVLRRLQHGMWKATWIFYLFLTLTIWLCSVIYVLKFSNIHPFLEDAAHFQADHCWISSLSIISEVAIFVAFLLLGFIIWHSLKYTVQLAKNPNCLITIKIQIHMRLIFIYKVVWIFLDMWVLFVIFLLLHVVLPLDMPSFLALNCAWFCFLNSLLIALALCIVYPSFELAQGLAAVPPDSFCEWKKKFQQFAKIDYF</sequence>
<evidence type="ECO:0000259" key="6">
    <source>
        <dbReference type="PROSITE" id="PS50262"/>
    </source>
</evidence>
<keyword evidence="2 5" id="KW-0812">Transmembrane</keyword>
<evidence type="ECO:0000256" key="1">
    <source>
        <dbReference type="ARBA" id="ARBA00004370"/>
    </source>
</evidence>
<evidence type="ECO:0000313" key="8">
    <source>
        <dbReference type="Proteomes" id="UP000261520"/>
    </source>
</evidence>
<feature type="transmembrane region" description="Helical" evidence="5">
    <location>
        <begin position="243"/>
        <end position="268"/>
    </location>
</feature>
<dbReference type="InterPro" id="IPR042353">
    <property type="entry name" value="GPR160"/>
</dbReference>
<evidence type="ECO:0000256" key="3">
    <source>
        <dbReference type="ARBA" id="ARBA00022989"/>
    </source>
</evidence>
<feature type="transmembrane region" description="Helical" evidence="5">
    <location>
        <begin position="159"/>
        <end position="183"/>
    </location>
</feature>
<comment type="subcellular location">
    <subcellularLocation>
        <location evidence="1">Membrane</location>
    </subcellularLocation>
</comment>
<protein>
    <recommendedName>
        <fullName evidence="6">G-protein coupled receptors family 1 profile domain-containing protein</fullName>
    </recommendedName>
</protein>
<evidence type="ECO:0000313" key="7">
    <source>
        <dbReference type="Ensembl" id="ENSPMGP00000011707.1"/>
    </source>
</evidence>
<dbReference type="AlphaFoldDB" id="A0A3B4A3S7"/>
<keyword evidence="3 5" id="KW-1133">Transmembrane helix</keyword>
<proteinExistence type="predicted"/>
<feature type="transmembrane region" description="Helical" evidence="5">
    <location>
        <begin position="6"/>
        <end position="27"/>
    </location>
</feature>
<feature type="transmembrane region" description="Helical" evidence="5">
    <location>
        <begin position="212"/>
        <end position="237"/>
    </location>
</feature>
<reference evidence="7" key="1">
    <citation type="submission" date="2025-08" db="UniProtKB">
        <authorList>
            <consortium name="Ensembl"/>
        </authorList>
    </citation>
    <scope>IDENTIFICATION</scope>
</reference>
<dbReference type="PANTHER" id="PTHR15573:SF0">
    <property type="entry name" value="G-PROTEIN COUPLED RECEPTOR 160-RELATED"/>
    <property type="match status" value="1"/>
</dbReference>
<feature type="transmembrane region" description="Helical" evidence="5">
    <location>
        <begin position="36"/>
        <end position="58"/>
    </location>
</feature>
<keyword evidence="4 5" id="KW-0472">Membrane</keyword>
<dbReference type="STRING" id="409849.ENSPMGP00000011707"/>
<evidence type="ECO:0000256" key="2">
    <source>
        <dbReference type="ARBA" id="ARBA00022692"/>
    </source>
</evidence>
<reference evidence="7" key="2">
    <citation type="submission" date="2025-09" db="UniProtKB">
        <authorList>
            <consortium name="Ensembl"/>
        </authorList>
    </citation>
    <scope>IDENTIFICATION</scope>
</reference>
<dbReference type="Ensembl" id="ENSPMGT00000012490.1">
    <property type="protein sequence ID" value="ENSPMGP00000011707.1"/>
    <property type="gene ID" value="ENSPMGG00000009682.1"/>
</dbReference>
<feature type="transmembrane region" description="Helical" evidence="5">
    <location>
        <begin position="78"/>
        <end position="107"/>
    </location>
</feature>
<accession>A0A3B4A3S7</accession>
<evidence type="ECO:0000256" key="4">
    <source>
        <dbReference type="ARBA" id="ARBA00023136"/>
    </source>
</evidence>
<dbReference type="PANTHER" id="PTHR15573">
    <property type="entry name" value="G-PROTEIN COUPLED RECEPTOR 160-RELATED"/>
    <property type="match status" value="1"/>
</dbReference>
<feature type="domain" description="G-protein coupled receptors family 1 profile" evidence="6">
    <location>
        <begin position="16"/>
        <end position="264"/>
    </location>
</feature>
<organism evidence="7 8">
    <name type="scientific">Periophthalmus magnuspinnatus</name>
    <dbReference type="NCBI Taxonomy" id="409849"/>
    <lineage>
        <taxon>Eukaryota</taxon>
        <taxon>Metazoa</taxon>
        <taxon>Chordata</taxon>
        <taxon>Craniata</taxon>
        <taxon>Vertebrata</taxon>
        <taxon>Euteleostomi</taxon>
        <taxon>Actinopterygii</taxon>
        <taxon>Neopterygii</taxon>
        <taxon>Teleostei</taxon>
        <taxon>Neoteleostei</taxon>
        <taxon>Acanthomorphata</taxon>
        <taxon>Gobiaria</taxon>
        <taxon>Gobiiformes</taxon>
        <taxon>Gobioidei</taxon>
        <taxon>Gobiidae</taxon>
        <taxon>Oxudercinae</taxon>
        <taxon>Periophthalmus</taxon>
    </lineage>
</organism>
<dbReference type="InterPro" id="IPR017452">
    <property type="entry name" value="GPCR_Rhodpsn_7TM"/>
</dbReference>
<dbReference type="PROSITE" id="PS50262">
    <property type="entry name" value="G_PROTEIN_RECEP_F1_2"/>
    <property type="match status" value="1"/>
</dbReference>
<name>A0A3B4A3S7_9GOBI</name>